<feature type="coiled-coil region" evidence="1">
    <location>
        <begin position="561"/>
        <end position="650"/>
    </location>
</feature>
<dbReference type="AlphaFoldDB" id="A0AA86N686"/>
<proteinExistence type="predicted"/>
<keyword evidence="1" id="KW-0175">Coiled coil</keyword>
<accession>A0AA86N686</accession>
<keyword evidence="5" id="KW-1185">Reference proteome</keyword>
<dbReference type="Proteomes" id="UP001642409">
    <property type="component" value="Unassembled WGS sequence"/>
</dbReference>
<evidence type="ECO:0000313" key="3">
    <source>
        <dbReference type="EMBL" id="CAI9913560.1"/>
    </source>
</evidence>
<reference evidence="3" key="1">
    <citation type="submission" date="2023-06" db="EMBL/GenBank/DDBJ databases">
        <authorList>
            <person name="Kurt Z."/>
        </authorList>
    </citation>
    <scope>NUCLEOTIDE SEQUENCE</scope>
</reference>
<evidence type="ECO:0000256" key="2">
    <source>
        <dbReference type="SAM" id="MobiDB-lite"/>
    </source>
</evidence>
<feature type="coiled-coil region" evidence="1">
    <location>
        <begin position="260"/>
        <end position="389"/>
    </location>
</feature>
<dbReference type="EMBL" id="CAXDID020000289">
    <property type="protein sequence ID" value="CAL6071227.1"/>
    <property type="molecule type" value="Genomic_DNA"/>
</dbReference>
<comment type="caution">
    <text evidence="3">The sequence shown here is derived from an EMBL/GenBank/DDBJ whole genome shotgun (WGS) entry which is preliminary data.</text>
</comment>
<dbReference type="EMBL" id="CATOUU010000026">
    <property type="protein sequence ID" value="CAI9913560.1"/>
    <property type="molecule type" value="Genomic_DNA"/>
</dbReference>
<gene>
    <name evidence="3" type="ORF">HINF_LOCUS1205</name>
    <name evidence="4" type="ORF">HINF_LOCUS55045</name>
</gene>
<evidence type="ECO:0000313" key="4">
    <source>
        <dbReference type="EMBL" id="CAL6071227.1"/>
    </source>
</evidence>
<name>A0AA86N686_9EUKA</name>
<reference evidence="4 5" key="2">
    <citation type="submission" date="2024-07" db="EMBL/GenBank/DDBJ databases">
        <authorList>
            <person name="Akdeniz Z."/>
        </authorList>
    </citation>
    <scope>NUCLEOTIDE SEQUENCE [LARGE SCALE GENOMIC DNA]</scope>
</reference>
<feature type="region of interest" description="Disordered" evidence="2">
    <location>
        <begin position="516"/>
        <end position="538"/>
    </location>
</feature>
<protein>
    <submittedName>
        <fullName evidence="4">Hypothetical_protein</fullName>
    </submittedName>
</protein>
<organism evidence="3">
    <name type="scientific">Hexamita inflata</name>
    <dbReference type="NCBI Taxonomy" id="28002"/>
    <lineage>
        <taxon>Eukaryota</taxon>
        <taxon>Metamonada</taxon>
        <taxon>Diplomonadida</taxon>
        <taxon>Hexamitidae</taxon>
        <taxon>Hexamitinae</taxon>
        <taxon>Hexamita</taxon>
    </lineage>
</organism>
<evidence type="ECO:0000313" key="5">
    <source>
        <dbReference type="Proteomes" id="UP001642409"/>
    </source>
</evidence>
<sequence>MYISENTNVTYTISLTESIDERIDEPIHVKSSIDSVPTRNVTLLNALPQNHFKKKLRQFIVQMEQPRLSPDNLLKMASEQLNLPQSQVITYILQSSDPVRQRLWVELGYVFNRDVRDIIQCFIRLINPNKRHHSQISSLNDQSINNSHLNKHQFSLINHESINQSEIHVQNITPNQIQTEYDRIKFRQEVLRQNRRNQNDAGINLIELNRKNFGTNVTEQKSKVKQNKQQIETQKMFIQNKQNQEQTIQKKQMEQEEIDLRQYKFEYKKDIDQKKQMEQKKQIEMNLQQIEQQKQIQLKQQVEQQQIELKKLIELKKQQQKEQELKDQQELKEQFAQERLKQQILEQQQQQAQQAQNQVQIQNVHEKKTNNLEHHLKHMSSKIKNYQQKRQAHMQSNIQYNSVNLTALANQESQVSQQKPMQLMNNQITQQINLFMNQTTDFDNLIEQNASNLNNQANQPSFYMTNQNNQTHLFALPNQNITQYSQIHAVDMSAYEVIQNNQNMINAQINPSQLQLKSNTQQQNNTQNNIQQQTKSNQLTTQQVNDMINAQIHDQIAQNQADEQEKNYQLLQRSLQKQAELDQQQETLRREYEIYKQQLNEKVQRRLQLLQNRPRSNKNLLNVNQNQMNNQNNNEQMNNLQNQSEQTINALNDIDKYQIEQTNELQTNSLQINEIQTNANLIINTNRIFRTSTERKISNFSTEFETQFETALKNALNVQFENENDEIDFVGKMGTQERRELWIRVQQEIQNKTTKQLRDYFQNTYQKRKYNKCISNEDKKYLQLLNDEFKTERPSYITDLFLEHKKEYFRHNVLMYIINLRRFECNK</sequence>
<evidence type="ECO:0000256" key="1">
    <source>
        <dbReference type="SAM" id="Coils"/>
    </source>
</evidence>